<feature type="non-terminal residue" evidence="2">
    <location>
        <position position="114"/>
    </location>
</feature>
<dbReference type="EMBL" id="BTSX01000004">
    <property type="protein sequence ID" value="GMS93104.1"/>
    <property type="molecule type" value="Genomic_DNA"/>
</dbReference>
<dbReference type="InterPro" id="IPR029058">
    <property type="entry name" value="AB_hydrolase_fold"/>
</dbReference>
<organism evidence="2 3">
    <name type="scientific">Pristionchus entomophagus</name>
    <dbReference type="NCBI Taxonomy" id="358040"/>
    <lineage>
        <taxon>Eukaryota</taxon>
        <taxon>Metazoa</taxon>
        <taxon>Ecdysozoa</taxon>
        <taxon>Nematoda</taxon>
        <taxon>Chromadorea</taxon>
        <taxon>Rhabditida</taxon>
        <taxon>Rhabditina</taxon>
        <taxon>Diplogasteromorpha</taxon>
        <taxon>Diplogasteroidea</taxon>
        <taxon>Neodiplogasteridae</taxon>
        <taxon>Pristionchus</taxon>
    </lineage>
</organism>
<dbReference type="GO" id="GO:0004185">
    <property type="term" value="F:serine-type carboxypeptidase activity"/>
    <property type="evidence" value="ECO:0007669"/>
    <property type="project" value="InterPro"/>
</dbReference>
<dbReference type="PANTHER" id="PTHR11802:SF418">
    <property type="entry name" value="SERINE CARBOXYPEPTIDASE CTSA-1.1"/>
    <property type="match status" value="1"/>
</dbReference>
<evidence type="ECO:0000313" key="2">
    <source>
        <dbReference type="EMBL" id="GMS93104.1"/>
    </source>
</evidence>
<comment type="similarity">
    <text evidence="1">Belongs to the peptidase S10 family.</text>
</comment>
<gene>
    <name evidence="2" type="ORF">PENTCL1PPCAC_15279</name>
</gene>
<dbReference type="GO" id="GO:0006508">
    <property type="term" value="P:proteolysis"/>
    <property type="evidence" value="ECO:0007669"/>
    <property type="project" value="InterPro"/>
</dbReference>
<sequence length="114" mass="12557">GHCANSVDDEVVSLPGVTFEVAFKHYSGFLDASPGNHLHYWFVESQRDPKNDPLVLWLSGGPGCSGYTALLWGNGPFRANRDGTTLYENIYSWNKASNILFLEGPRGVGFSYQA</sequence>
<protein>
    <recommendedName>
        <fullName evidence="4">Serine carboxypeptidase</fullName>
    </recommendedName>
</protein>
<keyword evidence="3" id="KW-1185">Reference proteome</keyword>
<evidence type="ECO:0000256" key="1">
    <source>
        <dbReference type="ARBA" id="ARBA00009431"/>
    </source>
</evidence>
<feature type="non-terminal residue" evidence="2">
    <location>
        <position position="1"/>
    </location>
</feature>
<dbReference type="InterPro" id="IPR001563">
    <property type="entry name" value="Peptidase_S10"/>
</dbReference>
<dbReference type="PANTHER" id="PTHR11802">
    <property type="entry name" value="SERINE PROTEASE FAMILY S10 SERINE CARBOXYPEPTIDASE"/>
    <property type="match status" value="1"/>
</dbReference>
<dbReference type="Gene3D" id="3.40.50.1820">
    <property type="entry name" value="alpha/beta hydrolase"/>
    <property type="match status" value="1"/>
</dbReference>
<dbReference type="AlphaFoldDB" id="A0AAV5TFE6"/>
<dbReference type="Proteomes" id="UP001432027">
    <property type="component" value="Unassembled WGS sequence"/>
</dbReference>
<dbReference type="PRINTS" id="PR00724">
    <property type="entry name" value="CRBOXYPTASEC"/>
</dbReference>
<comment type="caution">
    <text evidence="2">The sequence shown here is derived from an EMBL/GenBank/DDBJ whole genome shotgun (WGS) entry which is preliminary data.</text>
</comment>
<reference evidence="2" key="1">
    <citation type="submission" date="2023-10" db="EMBL/GenBank/DDBJ databases">
        <title>Genome assembly of Pristionchus species.</title>
        <authorList>
            <person name="Yoshida K."/>
            <person name="Sommer R.J."/>
        </authorList>
    </citation>
    <scope>NUCLEOTIDE SEQUENCE</scope>
    <source>
        <strain evidence="2">RS0144</strain>
    </source>
</reference>
<evidence type="ECO:0008006" key="4">
    <source>
        <dbReference type="Google" id="ProtNLM"/>
    </source>
</evidence>
<name>A0AAV5TFE6_9BILA</name>
<proteinExistence type="inferred from homology"/>
<dbReference type="SUPFAM" id="SSF53474">
    <property type="entry name" value="alpha/beta-Hydrolases"/>
    <property type="match status" value="1"/>
</dbReference>
<accession>A0AAV5TFE6</accession>
<dbReference type="Pfam" id="PF00450">
    <property type="entry name" value="Peptidase_S10"/>
    <property type="match status" value="1"/>
</dbReference>
<evidence type="ECO:0000313" key="3">
    <source>
        <dbReference type="Proteomes" id="UP001432027"/>
    </source>
</evidence>